<keyword evidence="2" id="KW-1185">Reference proteome</keyword>
<gene>
    <name evidence="1" type="ORF">FSCOSCO3_A006391</name>
</gene>
<reference evidence="1 2" key="1">
    <citation type="submission" date="2024-01" db="EMBL/GenBank/DDBJ databases">
        <authorList>
            <person name="Alioto T."/>
            <person name="Alioto T."/>
            <person name="Gomez Garrido J."/>
        </authorList>
    </citation>
    <scope>NUCLEOTIDE SEQUENCE [LARGE SCALE GENOMIC DNA]</scope>
</reference>
<evidence type="ECO:0000313" key="1">
    <source>
        <dbReference type="EMBL" id="CAK6979079.1"/>
    </source>
</evidence>
<dbReference type="AlphaFoldDB" id="A0AAV1Q6R5"/>
<organism evidence="1 2">
    <name type="scientific">Scomber scombrus</name>
    <name type="common">Atlantic mackerel</name>
    <name type="synonym">Scomber vernalis</name>
    <dbReference type="NCBI Taxonomy" id="13677"/>
    <lineage>
        <taxon>Eukaryota</taxon>
        <taxon>Metazoa</taxon>
        <taxon>Chordata</taxon>
        <taxon>Craniata</taxon>
        <taxon>Vertebrata</taxon>
        <taxon>Euteleostomi</taxon>
        <taxon>Actinopterygii</taxon>
        <taxon>Neopterygii</taxon>
        <taxon>Teleostei</taxon>
        <taxon>Neoteleostei</taxon>
        <taxon>Acanthomorphata</taxon>
        <taxon>Pelagiaria</taxon>
        <taxon>Scombriformes</taxon>
        <taxon>Scombridae</taxon>
        <taxon>Scomber</taxon>
    </lineage>
</organism>
<sequence>MGSGYSQEHYDRIALDLYETASGRTCILPDVGLDESVLKYSGLNSSAALQVYSNELVNSVPGFVERLGSSLGSLNSIPNAVGLGALVISLIMEICMKSSTEPTEDSYSMFKRVFGEEKASSVQNRMSESVKRYRAFMNNNQRLWKELDRLELQLSQDLTNLINSLLHDNQMSSRGFKIWVNGAAFHLQMMIHEAWLKDQAGERSSDNVDSIKITIDMYLDDLDNLLKKYKTYHTSIASIHYFSYYGPGSVAIDSTCNLENTETKCKIKILSDGGCSYSDVLQGYVKNVFSKHEPITSLRNYFSNIKNNIDSHINQHVFPLKLTT</sequence>
<name>A0AAV1Q6R5_SCOSC</name>
<protein>
    <submittedName>
        <fullName evidence="1">Uncharacterized protein LOC121891817</fullName>
    </submittedName>
</protein>
<proteinExistence type="predicted"/>
<accession>A0AAV1Q6R5</accession>
<dbReference type="EMBL" id="CAWUFR010000544">
    <property type="protein sequence ID" value="CAK6979079.1"/>
    <property type="molecule type" value="Genomic_DNA"/>
</dbReference>
<dbReference type="Proteomes" id="UP001314229">
    <property type="component" value="Unassembled WGS sequence"/>
</dbReference>
<evidence type="ECO:0000313" key="2">
    <source>
        <dbReference type="Proteomes" id="UP001314229"/>
    </source>
</evidence>
<comment type="caution">
    <text evidence="1">The sequence shown here is derived from an EMBL/GenBank/DDBJ whole genome shotgun (WGS) entry which is preliminary data.</text>
</comment>